<proteinExistence type="predicted"/>
<dbReference type="GeneID" id="110978578"/>
<name>A0A8B7YAG8_ACAPL</name>
<keyword evidence="1" id="KW-1185">Reference proteome</keyword>
<protein>
    <submittedName>
        <fullName evidence="2">Uncharacterized protein LOC110978578</fullName>
    </submittedName>
</protein>
<dbReference type="OrthoDB" id="5987622at2759"/>
<evidence type="ECO:0000313" key="2">
    <source>
        <dbReference type="RefSeq" id="XP_022089375.1"/>
    </source>
</evidence>
<dbReference type="InterPro" id="IPR043502">
    <property type="entry name" value="DNA/RNA_pol_sf"/>
</dbReference>
<sequence>MNLQGPQTELLLSTMQEQNVRISSSRIAGLEVLDVSREHTVQLQVCFERDSIPAKKSQIPKPAVVHQWPHLQCLADKLMPYDTTLQISLLIGSNCPRVYRPREIIEGGEDDPCGQRSLLGWGSNRHFVYGSKVKEVLNPENVLKVRASDFVENHQEKPYSVEDEKFLNVMEIRIKKTSDGHYQMSLPLKSNAATLPNNCQLAVKRWNRLSARFRRNGMFRDNYQGFMEDVISNCAERVSLDQLDVEEGRVNYVPHTGVCHPKKPDKIRVVFGKEEVSFMVDVKGMFHQFCVEEKFCNLLRFLWWENGDPEKPVGDYRMKVHLFGAASSPGCANFGLKRAADDREDEFSTEAANFIRNDLHVYVDDGLKSLPTVEKAASLIKASQNLCANAGLMLHKIISSKQEL</sequence>
<organism evidence="1 2">
    <name type="scientific">Acanthaster planci</name>
    <name type="common">Crown-of-thorns starfish</name>
    <dbReference type="NCBI Taxonomy" id="133434"/>
    <lineage>
        <taxon>Eukaryota</taxon>
        <taxon>Metazoa</taxon>
        <taxon>Echinodermata</taxon>
        <taxon>Eleutherozoa</taxon>
        <taxon>Asterozoa</taxon>
        <taxon>Asteroidea</taxon>
        <taxon>Valvatacea</taxon>
        <taxon>Valvatida</taxon>
        <taxon>Acanthasteridae</taxon>
        <taxon>Acanthaster</taxon>
    </lineage>
</organism>
<gene>
    <name evidence="2" type="primary">LOC110978578</name>
</gene>
<dbReference type="KEGG" id="aplc:110978578"/>
<dbReference type="RefSeq" id="XP_022089375.1">
    <property type="nucleotide sequence ID" value="XM_022233683.1"/>
</dbReference>
<dbReference type="Proteomes" id="UP000694845">
    <property type="component" value="Unplaced"/>
</dbReference>
<evidence type="ECO:0000313" key="1">
    <source>
        <dbReference type="Proteomes" id="UP000694845"/>
    </source>
</evidence>
<dbReference type="AlphaFoldDB" id="A0A8B7YAG8"/>
<reference evidence="2" key="1">
    <citation type="submission" date="2025-08" db="UniProtKB">
        <authorList>
            <consortium name="RefSeq"/>
        </authorList>
    </citation>
    <scope>IDENTIFICATION</scope>
</reference>
<dbReference type="PANTHER" id="PTHR47331">
    <property type="entry name" value="PHD-TYPE DOMAIN-CONTAINING PROTEIN"/>
    <property type="match status" value="1"/>
</dbReference>
<dbReference type="SUPFAM" id="SSF56672">
    <property type="entry name" value="DNA/RNA polymerases"/>
    <property type="match status" value="1"/>
</dbReference>
<accession>A0A8B7YAG8</accession>
<dbReference type="OMA" id="TRESHEG"/>